<protein>
    <submittedName>
        <fullName evidence="2">Uncharacterized protein</fullName>
    </submittedName>
</protein>
<accession>A0AAD5YE05</accession>
<evidence type="ECO:0000313" key="3">
    <source>
        <dbReference type="Proteomes" id="UP001212997"/>
    </source>
</evidence>
<proteinExistence type="predicted"/>
<feature type="transmembrane region" description="Helical" evidence="1">
    <location>
        <begin position="12"/>
        <end position="33"/>
    </location>
</feature>
<dbReference type="AlphaFoldDB" id="A0AAD5YE05"/>
<comment type="caution">
    <text evidence="2">The sequence shown here is derived from an EMBL/GenBank/DDBJ whole genome shotgun (WGS) entry which is preliminary data.</text>
</comment>
<organism evidence="2 3">
    <name type="scientific">Meripilus lineatus</name>
    <dbReference type="NCBI Taxonomy" id="2056292"/>
    <lineage>
        <taxon>Eukaryota</taxon>
        <taxon>Fungi</taxon>
        <taxon>Dikarya</taxon>
        <taxon>Basidiomycota</taxon>
        <taxon>Agaricomycotina</taxon>
        <taxon>Agaricomycetes</taxon>
        <taxon>Polyporales</taxon>
        <taxon>Meripilaceae</taxon>
        <taxon>Meripilus</taxon>
    </lineage>
</organism>
<keyword evidence="1" id="KW-0472">Membrane</keyword>
<dbReference type="EMBL" id="JANAWD010000228">
    <property type="protein sequence ID" value="KAJ3483434.1"/>
    <property type="molecule type" value="Genomic_DNA"/>
</dbReference>
<sequence length="180" mass="19387">MEPAPSETFVVGGIYLAMFVLGSVDAGLYMAIYHHTGQNGGGKRHGIVGSTESGWVLASRNISLRGFTQSLVGLMRIGSCSVQAKEKNAGMEYASEMDNIVKDVKSDKVPKDFTELNCISWTLTVVKECVTKGLVKCGDVEALGLEALTWAEENRHVVDGGFSSWGDDILVTDSTLCNFD</sequence>
<name>A0AAD5YE05_9APHY</name>
<evidence type="ECO:0000256" key="1">
    <source>
        <dbReference type="SAM" id="Phobius"/>
    </source>
</evidence>
<keyword evidence="1" id="KW-0812">Transmembrane</keyword>
<dbReference type="Proteomes" id="UP001212997">
    <property type="component" value="Unassembled WGS sequence"/>
</dbReference>
<evidence type="ECO:0000313" key="2">
    <source>
        <dbReference type="EMBL" id="KAJ3483434.1"/>
    </source>
</evidence>
<keyword evidence="1" id="KW-1133">Transmembrane helix</keyword>
<gene>
    <name evidence="2" type="ORF">NLI96_g6311</name>
</gene>
<reference evidence="2" key="1">
    <citation type="submission" date="2022-07" db="EMBL/GenBank/DDBJ databases">
        <title>Genome Sequence of Physisporinus lineatus.</title>
        <authorList>
            <person name="Buettner E."/>
        </authorList>
    </citation>
    <scope>NUCLEOTIDE SEQUENCE</scope>
    <source>
        <strain evidence="2">VT162</strain>
    </source>
</reference>
<keyword evidence="3" id="KW-1185">Reference proteome</keyword>